<keyword evidence="2" id="KW-1185">Reference proteome</keyword>
<dbReference type="OrthoDB" id="6430879at2759"/>
<dbReference type="EMBL" id="BGPR01000004">
    <property type="protein sequence ID" value="GBL73677.1"/>
    <property type="molecule type" value="Genomic_DNA"/>
</dbReference>
<reference evidence="1 2" key="1">
    <citation type="journal article" date="2019" name="Sci. Rep.">
        <title>Orb-weaving spider Araneus ventricosus genome elucidates the spidroin gene catalogue.</title>
        <authorList>
            <person name="Kono N."/>
            <person name="Nakamura H."/>
            <person name="Ohtoshi R."/>
            <person name="Moran D.A.P."/>
            <person name="Shinohara A."/>
            <person name="Yoshida Y."/>
            <person name="Fujiwara M."/>
            <person name="Mori M."/>
            <person name="Tomita M."/>
            <person name="Arakawa K."/>
        </authorList>
    </citation>
    <scope>NUCLEOTIDE SEQUENCE [LARGE SCALE GENOMIC DNA]</scope>
</reference>
<evidence type="ECO:0000313" key="1">
    <source>
        <dbReference type="EMBL" id="GBL73677.1"/>
    </source>
</evidence>
<dbReference type="Proteomes" id="UP000499080">
    <property type="component" value="Unassembled WGS sequence"/>
</dbReference>
<accession>A0A4Y2A2A7</accession>
<dbReference type="GO" id="GO:0071897">
    <property type="term" value="P:DNA biosynthetic process"/>
    <property type="evidence" value="ECO:0007669"/>
    <property type="project" value="UniProtKB-ARBA"/>
</dbReference>
<dbReference type="PANTHER" id="PTHR47331">
    <property type="entry name" value="PHD-TYPE DOMAIN-CONTAINING PROTEIN"/>
    <property type="match status" value="1"/>
</dbReference>
<name>A0A4Y2A2A7_ARAVE</name>
<gene>
    <name evidence="1" type="ORF">AVEN_230675_1</name>
</gene>
<evidence type="ECO:0000313" key="2">
    <source>
        <dbReference type="Proteomes" id="UP000499080"/>
    </source>
</evidence>
<dbReference type="PANTHER" id="PTHR47331:SF1">
    <property type="entry name" value="GAG-LIKE PROTEIN"/>
    <property type="match status" value="1"/>
</dbReference>
<protein>
    <recommendedName>
        <fullName evidence="3">Reverse transcriptase domain-containing protein</fullName>
    </recommendedName>
</protein>
<organism evidence="1 2">
    <name type="scientific">Araneus ventricosus</name>
    <name type="common">Orbweaver spider</name>
    <name type="synonym">Epeira ventricosa</name>
    <dbReference type="NCBI Taxonomy" id="182803"/>
    <lineage>
        <taxon>Eukaryota</taxon>
        <taxon>Metazoa</taxon>
        <taxon>Ecdysozoa</taxon>
        <taxon>Arthropoda</taxon>
        <taxon>Chelicerata</taxon>
        <taxon>Arachnida</taxon>
        <taxon>Araneae</taxon>
        <taxon>Araneomorphae</taxon>
        <taxon>Entelegynae</taxon>
        <taxon>Araneoidea</taxon>
        <taxon>Araneidae</taxon>
        <taxon>Araneus</taxon>
    </lineage>
</organism>
<proteinExistence type="predicted"/>
<evidence type="ECO:0008006" key="3">
    <source>
        <dbReference type="Google" id="ProtNLM"/>
    </source>
</evidence>
<sequence length="138" mass="16072">MKDIASRRFSKLKSNFINDPSLFSDSKKVIDGHFREGIIELIKDSDENKENTYYLPHRAIIRKDHSTTRVWIVFNASSHAKGQLSLNDCLYTGLNLIPDLFSLLFRFRSHSAAITADIQKAFLQINIDEKDRNFTRFY</sequence>
<comment type="caution">
    <text evidence="1">The sequence shown here is derived from an EMBL/GenBank/DDBJ whole genome shotgun (WGS) entry which is preliminary data.</text>
</comment>
<dbReference type="SUPFAM" id="SSF56672">
    <property type="entry name" value="DNA/RNA polymerases"/>
    <property type="match status" value="1"/>
</dbReference>
<dbReference type="AlphaFoldDB" id="A0A4Y2A2A7"/>
<dbReference type="InterPro" id="IPR043502">
    <property type="entry name" value="DNA/RNA_pol_sf"/>
</dbReference>